<dbReference type="PRINTS" id="PR00368">
    <property type="entry name" value="FADPNR"/>
</dbReference>
<evidence type="ECO:0000256" key="3">
    <source>
        <dbReference type="ARBA" id="ARBA00022827"/>
    </source>
</evidence>
<comment type="caution">
    <text evidence="7">The sequence shown here is derived from an EMBL/GenBank/DDBJ whole genome shotgun (WGS) entry which is preliminary data.</text>
</comment>
<evidence type="ECO:0000313" key="7">
    <source>
        <dbReference type="EMBL" id="PNG26072.1"/>
    </source>
</evidence>
<evidence type="ECO:0000256" key="1">
    <source>
        <dbReference type="ARBA" id="ARBA00001974"/>
    </source>
</evidence>
<dbReference type="InterPro" id="IPR028202">
    <property type="entry name" value="Reductase_C"/>
</dbReference>
<proteinExistence type="predicted"/>
<comment type="cofactor">
    <cofactor evidence="1">
        <name>FAD</name>
        <dbReference type="ChEBI" id="CHEBI:57692"/>
    </cofactor>
</comment>
<evidence type="ECO:0000313" key="8">
    <source>
        <dbReference type="Proteomes" id="UP000236286"/>
    </source>
</evidence>
<evidence type="ECO:0000259" key="6">
    <source>
        <dbReference type="Pfam" id="PF14759"/>
    </source>
</evidence>
<dbReference type="PRINTS" id="PR00411">
    <property type="entry name" value="PNDRDTASEI"/>
</dbReference>
<keyword evidence="4" id="KW-0560">Oxidoreductase</keyword>
<dbReference type="AlphaFoldDB" id="A0A2J7TH32"/>
<evidence type="ECO:0000259" key="5">
    <source>
        <dbReference type="Pfam" id="PF07992"/>
    </source>
</evidence>
<dbReference type="PANTHER" id="PTHR43557:SF2">
    <property type="entry name" value="RIESKE DOMAIN-CONTAINING PROTEIN-RELATED"/>
    <property type="match status" value="1"/>
</dbReference>
<dbReference type="PANTHER" id="PTHR43557">
    <property type="entry name" value="APOPTOSIS-INDUCING FACTOR 1"/>
    <property type="match status" value="1"/>
</dbReference>
<dbReference type="InterPro" id="IPR023753">
    <property type="entry name" value="FAD/NAD-binding_dom"/>
</dbReference>
<dbReference type="InterPro" id="IPR036188">
    <property type="entry name" value="FAD/NAD-bd_sf"/>
</dbReference>
<dbReference type="Pfam" id="PF14759">
    <property type="entry name" value="Reductase_C"/>
    <property type="match status" value="1"/>
</dbReference>
<dbReference type="InterPro" id="IPR016156">
    <property type="entry name" value="FAD/NAD-linked_Rdtase_dimer_sf"/>
</dbReference>
<dbReference type="Proteomes" id="UP000236286">
    <property type="component" value="Unassembled WGS sequence"/>
</dbReference>
<gene>
    <name evidence="7" type="ORF">CR492_10810</name>
</gene>
<dbReference type="Gene3D" id="3.50.50.60">
    <property type="entry name" value="FAD/NAD(P)-binding domain"/>
    <property type="match status" value="2"/>
</dbReference>
<feature type="domain" description="Reductase C-terminal" evidence="6">
    <location>
        <begin position="332"/>
        <end position="416"/>
    </location>
</feature>
<keyword evidence="2" id="KW-0285">Flavoprotein</keyword>
<sequence length="421" mass="44514">MPQSDAVDPAATIAIIGGGQAGAEVATQLRQNRHQGRIVLFGDENVLPYMRPPLSKAYLAGEMAAEGLIYKAAIAYEKANVELRLGQSVVAIDRNAKKLALAGGERLAYDRLVIAVGGQARKLHVPGADLGNIFYLRSIADVEQLRPQLQSGRRLVIVGGGYVGLEFAAVAIKRGLKVTVLEAAPRVLARVTAPEVSDFYERFHRAAGVEIRTGVAVSGFTARDGSDDVGTVLCGEDPAVEADFVLVGIGLLPHTELAEGAGLAVDGGILVDAAGRTNDHEIFAIGDCAVHVRHGFLHRTVRLESVPNALEQARTVAAVLTGKPIPAATPPWFWSDQYDLKLQMVGLSEGYDELAIRGSTQGSSFIAFYLTDGYVIAADAINRPSEFMASKRLIGDRIKASAADLADESVSLKALLAAAAA</sequence>
<organism evidence="7 8">
    <name type="scientific">Methylocella silvestris</name>
    <dbReference type="NCBI Taxonomy" id="199596"/>
    <lineage>
        <taxon>Bacteria</taxon>
        <taxon>Pseudomonadati</taxon>
        <taxon>Pseudomonadota</taxon>
        <taxon>Alphaproteobacteria</taxon>
        <taxon>Hyphomicrobiales</taxon>
        <taxon>Beijerinckiaceae</taxon>
        <taxon>Methylocella</taxon>
    </lineage>
</organism>
<keyword evidence="3" id="KW-0274">FAD</keyword>
<accession>A0A2J7TH32</accession>
<reference evidence="7 8" key="1">
    <citation type="submission" date="2017-10" db="EMBL/GenBank/DDBJ databases">
        <title>Genome announcement of Methylocella silvestris TVC from permafrost.</title>
        <authorList>
            <person name="Wang J."/>
            <person name="Geng K."/>
            <person name="Ul-Haque F."/>
            <person name="Crombie A.T."/>
            <person name="Street L.E."/>
            <person name="Wookey P.A."/>
            <person name="Murrell J.C."/>
            <person name="Pratscher J."/>
        </authorList>
    </citation>
    <scope>NUCLEOTIDE SEQUENCE [LARGE SCALE GENOMIC DNA]</scope>
    <source>
        <strain evidence="7 8">TVC</strain>
    </source>
</reference>
<dbReference type="RefSeq" id="WP_102843772.1">
    <property type="nucleotide sequence ID" value="NZ_PDZR01000010.1"/>
</dbReference>
<dbReference type="Gene3D" id="3.30.390.30">
    <property type="match status" value="1"/>
</dbReference>
<protein>
    <submittedName>
        <fullName evidence="7">Pyridine nucleotide-disulfide oxidoreductase</fullName>
    </submittedName>
</protein>
<dbReference type="GO" id="GO:0016651">
    <property type="term" value="F:oxidoreductase activity, acting on NAD(P)H"/>
    <property type="evidence" value="ECO:0007669"/>
    <property type="project" value="TreeGrafter"/>
</dbReference>
<dbReference type="Pfam" id="PF07992">
    <property type="entry name" value="Pyr_redox_2"/>
    <property type="match status" value="1"/>
</dbReference>
<dbReference type="GO" id="GO:0005737">
    <property type="term" value="C:cytoplasm"/>
    <property type="evidence" value="ECO:0007669"/>
    <property type="project" value="TreeGrafter"/>
</dbReference>
<dbReference type="SUPFAM" id="SSF55424">
    <property type="entry name" value="FAD/NAD-linked reductases, dimerisation (C-terminal) domain"/>
    <property type="match status" value="1"/>
</dbReference>
<dbReference type="InterPro" id="IPR050446">
    <property type="entry name" value="FAD-oxidoreductase/Apoptosis"/>
</dbReference>
<dbReference type="SUPFAM" id="SSF51905">
    <property type="entry name" value="FAD/NAD(P)-binding domain"/>
    <property type="match status" value="2"/>
</dbReference>
<dbReference type="OrthoDB" id="7809559at2"/>
<evidence type="ECO:0000256" key="2">
    <source>
        <dbReference type="ARBA" id="ARBA00022630"/>
    </source>
</evidence>
<feature type="domain" description="FAD/NAD(P)-binding" evidence="5">
    <location>
        <begin position="12"/>
        <end position="313"/>
    </location>
</feature>
<evidence type="ECO:0000256" key="4">
    <source>
        <dbReference type="ARBA" id="ARBA00023002"/>
    </source>
</evidence>
<name>A0A2J7TH32_METSI</name>
<dbReference type="EMBL" id="PDZR01000010">
    <property type="protein sequence ID" value="PNG26072.1"/>
    <property type="molecule type" value="Genomic_DNA"/>
</dbReference>